<protein>
    <recommendedName>
        <fullName evidence="4">C-deglycosylation enzyme beta subunit</fullName>
    </recommendedName>
</protein>
<comment type="caution">
    <text evidence="6">The sequence shown here is derived from an EMBL/GenBank/DDBJ whole genome shotgun (WGS) entry which is preliminary data.</text>
</comment>
<keyword evidence="2" id="KW-0119">Carbohydrate metabolism</keyword>
<dbReference type="EMBL" id="BOPG01000075">
    <property type="protein sequence ID" value="GIJ62161.1"/>
    <property type="molecule type" value="Genomic_DNA"/>
</dbReference>
<evidence type="ECO:0000256" key="4">
    <source>
        <dbReference type="ARBA" id="ARBA00047208"/>
    </source>
</evidence>
<evidence type="ECO:0000259" key="5">
    <source>
        <dbReference type="Pfam" id="PF19906"/>
    </source>
</evidence>
<evidence type="ECO:0000256" key="3">
    <source>
        <dbReference type="ARBA" id="ARBA00046336"/>
    </source>
</evidence>
<dbReference type="InterPro" id="IPR045959">
    <property type="entry name" value="CGDB"/>
</dbReference>
<name>A0A8J3ZDZ2_9ACTN</name>
<evidence type="ECO:0000256" key="1">
    <source>
        <dbReference type="ARBA" id="ARBA00023239"/>
    </source>
</evidence>
<organism evidence="6 7">
    <name type="scientific">Virgisporangium aurantiacum</name>
    <dbReference type="NCBI Taxonomy" id="175570"/>
    <lineage>
        <taxon>Bacteria</taxon>
        <taxon>Bacillati</taxon>
        <taxon>Actinomycetota</taxon>
        <taxon>Actinomycetes</taxon>
        <taxon>Micromonosporales</taxon>
        <taxon>Micromonosporaceae</taxon>
        <taxon>Virgisporangium</taxon>
    </lineage>
</organism>
<gene>
    <name evidence="6" type="ORF">Vau01_096770</name>
</gene>
<comment type="similarity">
    <text evidence="3">Belongs to the C-glycoside deglycosidase beta subunit family.</text>
</comment>
<sequence length="124" mass="14070">MFDNYVFIDGSGRNVENGFEVQTLITYYRGIPLSMVHNVVLEIDGSTVPREELVISPDGDNWFTLDEATTVTDYRWEYSTPLSVRWLTPGGLPSGDHEVTVRLRIRTAYIPRPFGGDRTRTVSV</sequence>
<evidence type="ECO:0000313" key="7">
    <source>
        <dbReference type="Proteomes" id="UP000612585"/>
    </source>
</evidence>
<evidence type="ECO:0000256" key="2">
    <source>
        <dbReference type="ARBA" id="ARBA00023277"/>
    </source>
</evidence>
<keyword evidence="1" id="KW-0456">Lyase</keyword>
<accession>A0A8J3ZDZ2</accession>
<dbReference type="AlphaFoldDB" id="A0A8J3ZDZ2"/>
<evidence type="ECO:0000313" key="6">
    <source>
        <dbReference type="EMBL" id="GIJ62161.1"/>
    </source>
</evidence>
<dbReference type="Proteomes" id="UP000612585">
    <property type="component" value="Unassembled WGS sequence"/>
</dbReference>
<dbReference type="Pfam" id="PF19906">
    <property type="entry name" value="CGDB"/>
    <property type="match status" value="1"/>
</dbReference>
<dbReference type="RefSeq" id="WP_204007619.1">
    <property type="nucleotide sequence ID" value="NZ_BOPG01000075.1"/>
</dbReference>
<dbReference type="GO" id="GO:0016829">
    <property type="term" value="F:lyase activity"/>
    <property type="evidence" value="ECO:0007669"/>
    <property type="project" value="UniProtKB-KW"/>
</dbReference>
<proteinExistence type="inferred from homology"/>
<reference evidence="6" key="1">
    <citation type="submission" date="2021-01" db="EMBL/GenBank/DDBJ databases">
        <title>Whole genome shotgun sequence of Virgisporangium aurantiacum NBRC 16421.</title>
        <authorList>
            <person name="Komaki H."/>
            <person name="Tamura T."/>
        </authorList>
    </citation>
    <scope>NUCLEOTIDE SEQUENCE</scope>
    <source>
        <strain evidence="6">NBRC 16421</strain>
    </source>
</reference>
<keyword evidence="7" id="KW-1185">Reference proteome</keyword>
<feature type="domain" description="C-glycoside deglycosidase beta subunit" evidence="5">
    <location>
        <begin position="2"/>
        <end position="109"/>
    </location>
</feature>